<sequence>MFRSAFELPWDGLGSPYEPRIFAAASADASTWAGAALFTGNNGALDPIGPSGRQQATMGSLASPLESSSALLFEPDAEIEVDTISDSMIFASVDLTTLAVGQNRLLIGDEIVQFAIATPQGSGRWKLTGLLRGRGGSETAAMAGHAGGTPVTLLDDRLIAINPNQLPPSQEQLIAAIGKGDEEPATAYVTNRGAALRPLPPVHPRVAFDPVSGLNISWTRRARGAWRWLDGVETPLVEAAESYRVGIGAIDAPDLQWQVGEPAITLPPAQIAQYSGAQLWVVQIGSESQSLPLLLARLPQ</sequence>
<protein>
    <recommendedName>
        <fullName evidence="1">Rcc01698-like C-terminal domain-containing protein</fullName>
    </recommendedName>
</protein>
<evidence type="ECO:0000313" key="2">
    <source>
        <dbReference type="EMBL" id="MXO81946.1"/>
    </source>
</evidence>
<evidence type="ECO:0000313" key="3">
    <source>
        <dbReference type="Proteomes" id="UP000460290"/>
    </source>
</evidence>
<proteinExistence type="predicted"/>
<evidence type="ECO:0000259" key="1">
    <source>
        <dbReference type="Pfam" id="PF23666"/>
    </source>
</evidence>
<dbReference type="AlphaFoldDB" id="A0A844Z3U9"/>
<organism evidence="2 3">
    <name type="scientific">Pontixanthobacter aestiaquae</name>
    <dbReference type="NCBI Taxonomy" id="1509367"/>
    <lineage>
        <taxon>Bacteria</taxon>
        <taxon>Pseudomonadati</taxon>
        <taxon>Pseudomonadota</taxon>
        <taxon>Alphaproteobacteria</taxon>
        <taxon>Sphingomonadales</taxon>
        <taxon>Erythrobacteraceae</taxon>
        <taxon>Pontixanthobacter</taxon>
    </lineage>
</organism>
<feature type="domain" description="Rcc01698-like C-terminal" evidence="1">
    <location>
        <begin position="56"/>
        <end position="151"/>
    </location>
</feature>
<dbReference type="InterPro" id="IPR056490">
    <property type="entry name" value="Rcc01698_C"/>
</dbReference>
<dbReference type="OrthoDB" id="8445115at2"/>
<gene>
    <name evidence="2" type="ORF">GRI35_00985</name>
</gene>
<dbReference type="Proteomes" id="UP000460290">
    <property type="component" value="Unassembled WGS sequence"/>
</dbReference>
<reference evidence="2 3" key="1">
    <citation type="submission" date="2019-12" db="EMBL/GenBank/DDBJ databases">
        <title>Genomic-based taxomic classification of the family Erythrobacteraceae.</title>
        <authorList>
            <person name="Xu L."/>
        </authorList>
    </citation>
    <scope>NUCLEOTIDE SEQUENCE [LARGE SCALE GENOMIC DNA]</scope>
    <source>
        <strain evidence="2 3">KCTC 42006</strain>
    </source>
</reference>
<keyword evidence="3" id="KW-1185">Reference proteome</keyword>
<name>A0A844Z3U9_9SPHN</name>
<dbReference type="RefSeq" id="WP_160612294.1">
    <property type="nucleotide sequence ID" value="NZ_WTYZ01000001.1"/>
</dbReference>
<accession>A0A844Z3U9</accession>
<comment type="caution">
    <text evidence="2">The sequence shown here is derived from an EMBL/GenBank/DDBJ whole genome shotgun (WGS) entry which is preliminary data.</text>
</comment>
<dbReference type="Pfam" id="PF23666">
    <property type="entry name" value="Rcc01698_C"/>
    <property type="match status" value="1"/>
</dbReference>
<dbReference type="EMBL" id="WTYZ01000001">
    <property type="protein sequence ID" value="MXO81946.1"/>
    <property type="molecule type" value="Genomic_DNA"/>
</dbReference>